<keyword evidence="1" id="KW-0812">Transmembrane</keyword>
<reference evidence="2 3" key="1">
    <citation type="journal article" date="2015" name="Nature">
        <title>rRNA introns, odd ribosomes, and small enigmatic genomes across a large radiation of phyla.</title>
        <authorList>
            <person name="Brown C.T."/>
            <person name="Hug L.A."/>
            <person name="Thomas B.C."/>
            <person name="Sharon I."/>
            <person name="Castelle C.J."/>
            <person name="Singh A."/>
            <person name="Wilkins M.J."/>
            <person name="Williams K.H."/>
            <person name="Banfield J.F."/>
        </authorList>
    </citation>
    <scope>NUCLEOTIDE SEQUENCE [LARGE SCALE GENOMIC DNA]</scope>
</reference>
<keyword evidence="1" id="KW-1133">Transmembrane helix</keyword>
<dbReference type="EMBL" id="LCHU01000002">
    <property type="protein sequence ID" value="KKT42131.1"/>
    <property type="molecule type" value="Genomic_DNA"/>
</dbReference>
<dbReference type="Proteomes" id="UP000034736">
    <property type="component" value="Unassembled WGS sequence"/>
</dbReference>
<feature type="transmembrane region" description="Helical" evidence="1">
    <location>
        <begin position="12"/>
        <end position="33"/>
    </location>
</feature>
<sequence>MRIAKKFTGFGVIEVLIASGIIAATIFSLYYVFVLGNRLSADAGNKISANFLAEEGLEAARFLRDSGWQSNILGLQPGTNYYILFDKINSVWSMAVSAPPPIDAVFYRTLTVENVSRDSNDDIVSSGGTVDPETKKINIEVAWSGKGATSTMVLSTYLTDLFDN</sequence>
<dbReference type="AlphaFoldDB" id="A0A0G1H416"/>
<comment type="caution">
    <text evidence="2">The sequence shown here is derived from an EMBL/GenBank/DDBJ whole genome shotgun (WGS) entry which is preliminary data.</text>
</comment>
<gene>
    <name evidence="2" type="ORF">UW30_C0002G0042</name>
</gene>
<accession>A0A0G1H416</accession>
<protein>
    <submittedName>
        <fullName evidence="2">Uncharacterized protein</fullName>
    </submittedName>
</protein>
<evidence type="ECO:0000313" key="3">
    <source>
        <dbReference type="Proteomes" id="UP000034736"/>
    </source>
</evidence>
<keyword evidence="1" id="KW-0472">Membrane</keyword>
<name>A0A0G1H416_9BACT</name>
<dbReference type="STRING" id="1618647.UW30_C0002G0042"/>
<organism evidence="2 3">
    <name type="scientific">Candidatus Giovannonibacteria bacterium GW2011_GWA2_44_13b</name>
    <dbReference type="NCBI Taxonomy" id="1618647"/>
    <lineage>
        <taxon>Bacteria</taxon>
        <taxon>Candidatus Giovannoniibacteriota</taxon>
    </lineage>
</organism>
<evidence type="ECO:0000256" key="1">
    <source>
        <dbReference type="SAM" id="Phobius"/>
    </source>
</evidence>
<proteinExistence type="predicted"/>
<evidence type="ECO:0000313" key="2">
    <source>
        <dbReference type="EMBL" id="KKT42131.1"/>
    </source>
</evidence>